<dbReference type="Pfam" id="PF07642">
    <property type="entry name" value="BBP2"/>
    <property type="match status" value="1"/>
</dbReference>
<dbReference type="Proteomes" id="UP000001695">
    <property type="component" value="Chromosome"/>
</dbReference>
<evidence type="ECO:0008006" key="3">
    <source>
        <dbReference type="Google" id="ProtNLM"/>
    </source>
</evidence>
<evidence type="ECO:0000313" key="1">
    <source>
        <dbReference type="EMBL" id="ACB94909.1"/>
    </source>
</evidence>
<gene>
    <name evidence="1" type="ordered locus">Bind_1268</name>
</gene>
<dbReference type="EMBL" id="CP001016">
    <property type="protein sequence ID" value="ACB94909.1"/>
    <property type="molecule type" value="Genomic_DNA"/>
</dbReference>
<dbReference type="InterPro" id="IPR011486">
    <property type="entry name" value="BBP2"/>
</dbReference>
<dbReference type="OrthoDB" id="235878at2"/>
<keyword evidence="2" id="KW-1185">Reference proteome</keyword>
<dbReference type="RefSeq" id="WP_012384266.1">
    <property type="nucleotide sequence ID" value="NC_010581.1"/>
</dbReference>
<proteinExistence type="predicted"/>
<dbReference type="HOGENOM" id="CLU_044695_0_0_5"/>
<name>B2IJN7_BEII9</name>
<dbReference type="STRING" id="395963.Bind_1268"/>
<organism evidence="1 2">
    <name type="scientific">Beijerinckia indica subsp. indica (strain ATCC 9039 / DSM 1715 / NCIMB 8712)</name>
    <dbReference type="NCBI Taxonomy" id="395963"/>
    <lineage>
        <taxon>Bacteria</taxon>
        <taxon>Pseudomonadati</taxon>
        <taxon>Pseudomonadota</taxon>
        <taxon>Alphaproteobacteria</taxon>
        <taxon>Hyphomicrobiales</taxon>
        <taxon>Beijerinckiaceae</taxon>
        <taxon>Beijerinckia</taxon>
    </lineage>
</organism>
<dbReference type="KEGG" id="bid:Bind_1268"/>
<reference evidence="1 2" key="2">
    <citation type="journal article" date="2010" name="J. Bacteriol.">
        <title>Complete genome sequence of Beijerinckia indica subsp. indica.</title>
        <authorList>
            <person name="Tamas I."/>
            <person name="Dedysh S.N."/>
            <person name="Liesack W."/>
            <person name="Stott M.B."/>
            <person name="Alam M."/>
            <person name="Murrell J.C."/>
            <person name="Dunfield P.F."/>
        </authorList>
    </citation>
    <scope>NUCLEOTIDE SEQUENCE [LARGE SCALE GENOMIC DNA]</scope>
    <source>
        <strain evidence="2">ATCC 9039 / DSM 1715 / NCIMB 8712</strain>
    </source>
</reference>
<dbReference type="eggNOG" id="COG2067">
    <property type="taxonomic scope" value="Bacteria"/>
</dbReference>
<dbReference type="AlphaFoldDB" id="B2IJN7"/>
<protein>
    <recommendedName>
        <fullName evidence="3">Porin</fullName>
    </recommendedName>
</protein>
<reference evidence="2" key="1">
    <citation type="submission" date="2008-03" db="EMBL/GenBank/DDBJ databases">
        <title>Complete sequence of chromosome of Beijerinckia indica subsp. indica ATCC 9039.</title>
        <authorList>
            <consortium name="US DOE Joint Genome Institute"/>
            <person name="Copeland A."/>
            <person name="Lucas S."/>
            <person name="Lapidus A."/>
            <person name="Glavina del Rio T."/>
            <person name="Dalin E."/>
            <person name="Tice H."/>
            <person name="Bruce D."/>
            <person name="Goodwin L."/>
            <person name="Pitluck S."/>
            <person name="LaButti K."/>
            <person name="Schmutz J."/>
            <person name="Larimer F."/>
            <person name="Land M."/>
            <person name="Hauser L."/>
            <person name="Kyrpides N."/>
            <person name="Mikhailova N."/>
            <person name="Dunfield P.F."/>
            <person name="Dedysh S.N."/>
            <person name="Liesack W."/>
            <person name="Saw J.H."/>
            <person name="Alam M."/>
            <person name="Chen Y."/>
            <person name="Murrell J.C."/>
            <person name="Richardson P."/>
        </authorList>
    </citation>
    <scope>NUCLEOTIDE SEQUENCE [LARGE SCALE GENOMIC DNA]</scope>
    <source>
        <strain evidence="2">ATCC 9039 / DSM 1715 / NCIMB 8712</strain>
    </source>
</reference>
<evidence type="ECO:0000313" key="2">
    <source>
        <dbReference type="Proteomes" id="UP000001695"/>
    </source>
</evidence>
<accession>B2IJN7</accession>
<sequence>MNVVDMSSGCYSLSRLFCFMATGRAERAGKISDKSHHTIMKSGIVAAALVAAGFASAADLERESRENAAVVAPALPAAWSDTITAGFQIEAGIAANPGNPSNGRNFGMLYTDYANAPMLSQIMFGIQRPLDPNAKGYDFGFVLQAIYGTDARYNHILGLNDDMINNRNQLVPINLTVLMHLPWLTDGGIDVKMGLTPGAMGYEVFDPAVRPFYTFSYISDFLVPFQHIGGLATWHVNDTLDLYAGIDTGAQTSFGRNDNNSLPAGYFGFGLNKLLDGKLTLVALSRLGPEQSLLVFPNANSLMRSWNDVVATYKYDDKLTLAAEANVFYDGALPYNTAYGLAGYLTYTFTDELSLNARAEVMRDNTGVLVGNFMNVFDYTNSIRGLPYTFVGAPAPTTYGEISLNVAYKPKIDWAHYNLPVKTLQFRPEIRYDRSLNGTAAFNTGTSQDAFMFGGDIILGF</sequence>